<organism evidence="2 3">
    <name type="scientific">Paenibacillus illinoisensis</name>
    <dbReference type="NCBI Taxonomy" id="59845"/>
    <lineage>
        <taxon>Bacteria</taxon>
        <taxon>Bacillati</taxon>
        <taxon>Bacillota</taxon>
        <taxon>Bacilli</taxon>
        <taxon>Bacillales</taxon>
        <taxon>Paenibacillaceae</taxon>
        <taxon>Paenibacillus</taxon>
    </lineage>
</organism>
<accession>A0ABW8HUA6</accession>
<evidence type="ECO:0000313" key="3">
    <source>
        <dbReference type="Proteomes" id="UP001618531"/>
    </source>
</evidence>
<keyword evidence="1" id="KW-0732">Signal</keyword>
<protein>
    <recommendedName>
        <fullName evidence="4">Lipoprotein</fullName>
    </recommendedName>
</protein>
<reference evidence="2 3" key="1">
    <citation type="submission" date="2024-11" db="EMBL/GenBank/DDBJ databases">
        <title>Identification and Characterization of a Novel Fosfomycin Bacillithiol Transferase FosB8 in Paenibacillus illinoisensis.</title>
        <authorList>
            <person name="Lu W."/>
        </authorList>
    </citation>
    <scope>NUCLEOTIDE SEQUENCE [LARGE SCALE GENOMIC DNA]</scope>
    <source>
        <strain evidence="2 3">WP77</strain>
    </source>
</reference>
<keyword evidence="3" id="KW-1185">Reference proteome</keyword>
<gene>
    <name evidence="2" type="ORF">ACINKY_11645</name>
</gene>
<dbReference type="RefSeq" id="WP_402874905.1">
    <property type="nucleotide sequence ID" value="NZ_JBIYSL010000002.1"/>
</dbReference>
<comment type="caution">
    <text evidence="2">The sequence shown here is derived from an EMBL/GenBank/DDBJ whole genome shotgun (WGS) entry which is preliminary data.</text>
</comment>
<name>A0ABW8HUA6_9BACL</name>
<feature type="chain" id="PRO_5046127614" description="Lipoprotein" evidence="1">
    <location>
        <begin position="21"/>
        <end position="126"/>
    </location>
</feature>
<dbReference type="EMBL" id="JBIYSL010000002">
    <property type="protein sequence ID" value="MFK0522848.1"/>
    <property type="molecule type" value="Genomic_DNA"/>
</dbReference>
<sequence>MKRYGMLCLLILLMAGCSQNNREKAIEYLVQHQVNDASLIVFTDKPAERSFITDLQTHMNYINNQKLRKEGPVTNVNFYDVHDEQQFNYEQIFNMSTYPYMILIEKGQIVLETQEPEEIVKYYEKR</sequence>
<dbReference type="PROSITE" id="PS51257">
    <property type="entry name" value="PROKAR_LIPOPROTEIN"/>
    <property type="match status" value="1"/>
</dbReference>
<proteinExistence type="predicted"/>
<evidence type="ECO:0000313" key="2">
    <source>
        <dbReference type="EMBL" id="MFK0522848.1"/>
    </source>
</evidence>
<feature type="signal peptide" evidence="1">
    <location>
        <begin position="1"/>
        <end position="20"/>
    </location>
</feature>
<evidence type="ECO:0000256" key="1">
    <source>
        <dbReference type="SAM" id="SignalP"/>
    </source>
</evidence>
<dbReference type="Proteomes" id="UP001618531">
    <property type="component" value="Unassembled WGS sequence"/>
</dbReference>
<evidence type="ECO:0008006" key="4">
    <source>
        <dbReference type="Google" id="ProtNLM"/>
    </source>
</evidence>